<dbReference type="Proteomes" id="UP000279271">
    <property type="component" value="Unassembled WGS sequence"/>
</dbReference>
<comment type="similarity">
    <text evidence="2">Belongs to the UDP-glucose/GDP-mannose dehydrogenase family.</text>
</comment>
<evidence type="ECO:0000256" key="7">
    <source>
        <dbReference type="ARBA" id="ARBA00047473"/>
    </source>
</evidence>
<dbReference type="InterPro" id="IPR028356">
    <property type="entry name" value="UDPglc_DH_euk"/>
</dbReference>
<evidence type="ECO:0000256" key="2">
    <source>
        <dbReference type="ARBA" id="ARBA00006601"/>
    </source>
</evidence>
<comment type="catalytic activity">
    <reaction evidence="7">
        <text>UDP-alpha-D-glucose + 2 NAD(+) + H2O = UDP-alpha-D-glucuronate + 2 NADH + 3 H(+)</text>
        <dbReference type="Rhea" id="RHEA:23596"/>
        <dbReference type="ChEBI" id="CHEBI:15377"/>
        <dbReference type="ChEBI" id="CHEBI:15378"/>
        <dbReference type="ChEBI" id="CHEBI:57540"/>
        <dbReference type="ChEBI" id="CHEBI:57945"/>
        <dbReference type="ChEBI" id="CHEBI:58052"/>
        <dbReference type="ChEBI" id="CHEBI:58885"/>
        <dbReference type="EC" id="1.1.1.22"/>
    </reaction>
</comment>
<dbReference type="PANTHER" id="PTHR11374">
    <property type="entry name" value="UDP-GLUCOSE DEHYDROGENASE/UDP-MANNAC DEHYDROGENASE"/>
    <property type="match status" value="1"/>
</dbReference>
<dbReference type="GO" id="GO:0051287">
    <property type="term" value="F:NAD binding"/>
    <property type="evidence" value="ECO:0007669"/>
    <property type="project" value="InterPro"/>
</dbReference>
<dbReference type="Gene3D" id="3.40.50.720">
    <property type="entry name" value="NAD(P)-binding Rossmann-like Domain"/>
    <property type="match status" value="4"/>
</dbReference>
<keyword evidence="6" id="KW-0520">NAD</keyword>
<evidence type="ECO:0000256" key="5">
    <source>
        <dbReference type="ARBA" id="ARBA00023002"/>
    </source>
</evidence>
<sequence>IALKCVDLEVVVVDLNVSRIAAWNSDKLPIYEPGLDEVVKACRGRNLFFSTDVKKHVAEADIVFVSVNTPTKTRGVGAGKAADLTYWEGAARMIASVSTSSKIIVEKSTVPVKTAEAIEKVLRCNCTSASVRFDILSNPEFLAEGTAVADLANPDRVLIGGKGGPAGRAAIEELAAVYARWVPQDRILRTSLWSAELSKLTANAMLAQRISSMNSISALCETTGADVQEVAHSIGKDSRIGPKFLNASVGFGGSCFQKDILNLVYICETLGLKEVADYWHAVITMNDYQKQRFVERIITSMFNTISRKNIAIYGFAFKKDTGDTRETPAIDVCHGLVADGAHCVIYDPQVGADQVHRDLATPKFEWDHPSRGQAAIAGRDEIKVVKDPYTAAHGAHAICVLTEWDEFAHYDYQKIYDNMVKPAFIFDGRNVLDHAELRKARATSIAYKCPDIVVVVLDINEGRIAAWNSDKLPIYEPGLDEVVKACRGRNLFFSTDVKKHVAEADIVFVSVNTPTKTRGVGAGKAADLTYWEGAARMIASVSTSSKIIVEKSTVPVKTAEAIEKVLRRNCADPGVDFQILSNPEFLAEGTAIADLTNPDRVLIGGKDNPAGHAAIEQLAAVYAHWVPQERILRTNLWSAELSKLTANAMLAQRISSMNSISALCEATGADVQEVGRSIGTDSRIGSKFLNASVGFGGSCFQKDILNLVYICETVGLKEVAEYWHSVITMNDYQKHRFVERVISSMFNTISKKRIAIYGFAFKKDTGDTRETPAIDVCRGLMADGAHCVGADQVHQDLATPKFEWDHPARAGSAVIGRDEISIVSDPYEAAHGAHGICLLTEWDMFATLDYQKIFENMVKPAFIFDGRNTLNHAALREIGFIVYALGKPLDPFLQCAYN</sequence>
<dbReference type="GO" id="GO:0006024">
    <property type="term" value="P:glycosaminoglycan biosynthetic process"/>
    <property type="evidence" value="ECO:0007669"/>
    <property type="project" value="TreeGrafter"/>
</dbReference>
<protein>
    <recommendedName>
        <fullName evidence="4">UDP-glucose 6-dehydrogenase</fullName>
        <ecNumber evidence="3">1.1.1.22</ecNumber>
    </recommendedName>
</protein>
<dbReference type="PIRSF" id="PIRSF000124">
    <property type="entry name" value="UDPglc_GDPman_dh"/>
    <property type="match status" value="1"/>
</dbReference>
<dbReference type="GO" id="GO:0000271">
    <property type="term" value="P:polysaccharide biosynthetic process"/>
    <property type="evidence" value="ECO:0007669"/>
    <property type="project" value="InterPro"/>
</dbReference>
<comment type="caution">
    <text evidence="9">The sequence shown here is derived from an EMBL/GenBank/DDBJ whole genome shotgun (WGS) entry which is preliminary data.</text>
</comment>
<feature type="domain" description="UDP-glucose/GDP-mannose dehydrogenase C-terminal" evidence="8">
    <location>
        <begin position="311"/>
        <end position="434"/>
    </location>
</feature>
<evidence type="ECO:0000256" key="1">
    <source>
        <dbReference type="ARBA" id="ARBA00004701"/>
    </source>
</evidence>
<dbReference type="SUPFAM" id="SSF52413">
    <property type="entry name" value="UDP-glucose/GDP-mannose dehydrogenase C-terminal domain"/>
    <property type="match status" value="2"/>
</dbReference>
<dbReference type="NCBIfam" id="TIGR03026">
    <property type="entry name" value="NDP-sugDHase"/>
    <property type="match status" value="2"/>
</dbReference>
<dbReference type="GO" id="GO:0006065">
    <property type="term" value="P:UDP-glucuronate biosynthetic process"/>
    <property type="evidence" value="ECO:0007669"/>
    <property type="project" value="UniProtKB-UniPathway"/>
</dbReference>
<dbReference type="Gene3D" id="1.20.5.100">
    <property type="entry name" value="Cytochrome c1, transmembrane anchor, C-terminal"/>
    <property type="match status" value="2"/>
</dbReference>
<dbReference type="GO" id="GO:0005634">
    <property type="term" value="C:nucleus"/>
    <property type="evidence" value="ECO:0007669"/>
    <property type="project" value="TreeGrafter"/>
</dbReference>
<gene>
    <name evidence="9" type="ORF">APUTEX25_001752</name>
</gene>
<evidence type="ECO:0000259" key="8">
    <source>
        <dbReference type="SMART" id="SM00984"/>
    </source>
</evidence>
<dbReference type="FunFam" id="1.20.5.100:FF:000001">
    <property type="entry name" value="UDP-glucose 6-dehydrogenase"/>
    <property type="match status" value="2"/>
</dbReference>
<dbReference type="InterPro" id="IPR014026">
    <property type="entry name" value="UDP-Glc/GDP-Man_DH_dimer"/>
</dbReference>
<dbReference type="InterPro" id="IPR036220">
    <property type="entry name" value="UDP-Glc/GDP-Man_DH_C_sf"/>
</dbReference>
<proteinExistence type="inferred from homology"/>
<dbReference type="Pfam" id="PF03720">
    <property type="entry name" value="UDPG_MGDP_dh_C"/>
    <property type="match status" value="2"/>
</dbReference>
<dbReference type="EC" id="1.1.1.22" evidence="3"/>
<dbReference type="SUPFAM" id="SSF48179">
    <property type="entry name" value="6-phosphogluconate dehydrogenase C-terminal domain-like"/>
    <property type="match status" value="2"/>
</dbReference>
<evidence type="ECO:0000256" key="3">
    <source>
        <dbReference type="ARBA" id="ARBA00012954"/>
    </source>
</evidence>
<dbReference type="InterPro" id="IPR028359">
    <property type="entry name" value="UDP_ManNAc/GlcNAc_DH"/>
</dbReference>
<dbReference type="SMART" id="SM00984">
    <property type="entry name" value="UDPG_MGDP_dh_C"/>
    <property type="match status" value="2"/>
</dbReference>
<dbReference type="InterPro" id="IPR036291">
    <property type="entry name" value="NAD(P)-bd_dom_sf"/>
</dbReference>
<dbReference type="PANTHER" id="PTHR11374:SF3">
    <property type="entry name" value="UDP-GLUCOSE 6-DEHYDROGENASE"/>
    <property type="match status" value="1"/>
</dbReference>
<organism evidence="9 10">
    <name type="scientific">Auxenochlorella protothecoides</name>
    <name type="common">Green microalga</name>
    <name type="synonym">Chlorella protothecoides</name>
    <dbReference type="NCBI Taxonomy" id="3075"/>
    <lineage>
        <taxon>Eukaryota</taxon>
        <taxon>Viridiplantae</taxon>
        <taxon>Chlorophyta</taxon>
        <taxon>core chlorophytes</taxon>
        <taxon>Trebouxiophyceae</taxon>
        <taxon>Chlorellales</taxon>
        <taxon>Chlorellaceae</taxon>
        <taxon>Auxenochlorella</taxon>
    </lineage>
</organism>
<reference evidence="10" key="1">
    <citation type="journal article" date="2018" name="Algal Res.">
        <title>Characterization of plant carbon substrate utilization by Auxenochlorella protothecoides.</title>
        <authorList>
            <person name="Vogler B.W."/>
            <person name="Starkenburg S.R."/>
            <person name="Sudasinghe N."/>
            <person name="Schambach J.Y."/>
            <person name="Rollin J.A."/>
            <person name="Pattathil S."/>
            <person name="Barry A.N."/>
        </authorList>
    </citation>
    <scope>NUCLEOTIDE SEQUENCE [LARGE SCALE GENOMIC DNA]</scope>
    <source>
        <strain evidence="10">UTEX 25</strain>
    </source>
</reference>
<name>A0A3M7L7L5_AUXPR</name>
<dbReference type="PIRSF" id="PIRSF500136">
    <property type="entry name" value="UDP_ManNAc_DH"/>
    <property type="match status" value="1"/>
</dbReference>
<dbReference type="FunFam" id="3.40.50.720:FF:000114">
    <property type="entry name" value="UDP-glucose 6-dehydrogenase"/>
    <property type="match status" value="2"/>
</dbReference>
<dbReference type="UniPathway" id="UPA00038">
    <property type="reaction ID" value="UER00491"/>
</dbReference>
<comment type="pathway">
    <text evidence="1">Nucleotide-sugar biosynthesis; UDP-alpha-D-glucuronate biosynthesis; UDP-alpha-D-glucuronate from UDP-alpha-D-glucose: step 1/1.</text>
</comment>
<evidence type="ECO:0000256" key="4">
    <source>
        <dbReference type="ARBA" id="ARBA00015132"/>
    </source>
</evidence>
<dbReference type="InterPro" id="IPR017476">
    <property type="entry name" value="UDP-Glc/GDP-Man"/>
</dbReference>
<dbReference type="Pfam" id="PF00984">
    <property type="entry name" value="UDPG_MGDP_dh"/>
    <property type="match status" value="2"/>
</dbReference>
<keyword evidence="5" id="KW-0560">Oxidoreductase</keyword>
<dbReference type="SUPFAM" id="SSF51735">
    <property type="entry name" value="NAD(P)-binding Rossmann-fold domains"/>
    <property type="match status" value="2"/>
</dbReference>
<dbReference type="EMBL" id="QOKY01000126">
    <property type="protein sequence ID" value="RMZ57552.1"/>
    <property type="molecule type" value="Genomic_DNA"/>
</dbReference>
<evidence type="ECO:0000313" key="9">
    <source>
        <dbReference type="EMBL" id="RMZ57552.1"/>
    </source>
</evidence>
<feature type="non-terminal residue" evidence="9">
    <location>
        <position position="1"/>
    </location>
</feature>
<dbReference type="InterPro" id="IPR008927">
    <property type="entry name" value="6-PGluconate_DH-like_C_sf"/>
</dbReference>
<dbReference type="FunFam" id="3.40.50.720:FF:000032">
    <property type="entry name" value="UDP-glucose 6-dehydrogenase"/>
    <property type="match status" value="2"/>
</dbReference>
<dbReference type="Pfam" id="PF03721">
    <property type="entry name" value="UDPG_MGDP_dh_N"/>
    <property type="match status" value="2"/>
</dbReference>
<dbReference type="GO" id="GO:0016628">
    <property type="term" value="F:oxidoreductase activity, acting on the CH-CH group of donors, NAD or NADP as acceptor"/>
    <property type="evidence" value="ECO:0007669"/>
    <property type="project" value="InterPro"/>
</dbReference>
<evidence type="ECO:0000256" key="6">
    <source>
        <dbReference type="ARBA" id="ARBA00023027"/>
    </source>
</evidence>
<feature type="domain" description="UDP-glucose/GDP-mannose dehydrogenase C-terminal" evidence="8">
    <location>
        <begin position="755"/>
        <end position="872"/>
    </location>
</feature>
<dbReference type="AlphaFoldDB" id="A0A3M7L7L5"/>
<dbReference type="InterPro" id="IPR014027">
    <property type="entry name" value="UDP-Glc/GDP-Man_DH_C"/>
</dbReference>
<evidence type="ECO:0000313" key="10">
    <source>
        <dbReference type="Proteomes" id="UP000279271"/>
    </source>
</evidence>
<accession>A0A3M7L7L5</accession>
<dbReference type="GO" id="GO:0003979">
    <property type="term" value="F:UDP-glucose 6-dehydrogenase activity"/>
    <property type="evidence" value="ECO:0007669"/>
    <property type="project" value="UniProtKB-EC"/>
</dbReference>
<dbReference type="InterPro" id="IPR001732">
    <property type="entry name" value="UDP-Glc/GDP-Man_DH_N"/>
</dbReference>